<dbReference type="InterPro" id="IPR002505">
    <property type="entry name" value="PTA_PTB"/>
</dbReference>
<evidence type="ECO:0000259" key="4">
    <source>
        <dbReference type="Pfam" id="PF01515"/>
    </source>
</evidence>
<comment type="similarity">
    <text evidence="1">Belongs to the phosphate acetyltransferase and butyryltransferase family.</text>
</comment>
<evidence type="ECO:0000313" key="5">
    <source>
        <dbReference type="EMBL" id="SOC38748.1"/>
    </source>
</evidence>
<dbReference type="OrthoDB" id="9774179at2"/>
<accession>A0A285UBH7</accession>
<dbReference type="InterPro" id="IPR050500">
    <property type="entry name" value="Phos_Acetyltrans/Butyryltrans"/>
</dbReference>
<dbReference type="Pfam" id="PF01515">
    <property type="entry name" value="PTA_PTB"/>
    <property type="match status" value="1"/>
</dbReference>
<keyword evidence="2 5" id="KW-0808">Transferase</keyword>
<dbReference type="GO" id="GO:0006085">
    <property type="term" value="P:acetyl-CoA biosynthetic process"/>
    <property type="evidence" value="ECO:0007669"/>
    <property type="project" value="UniProtKB-UniPathway"/>
</dbReference>
<evidence type="ECO:0000256" key="2">
    <source>
        <dbReference type="ARBA" id="ARBA00022679"/>
    </source>
</evidence>
<dbReference type="Gene3D" id="3.40.718.10">
    <property type="entry name" value="Isopropylmalate Dehydrogenase"/>
    <property type="match status" value="1"/>
</dbReference>
<dbReference type="AlphaFoldDB" id="A0A285UBH7"/>
<dbReference type="PANTHER" id="PTHR43356:SF2">
    <property type="entry name" value="PHOSPHATE ACETYLTRANSFERASE"/>
    <property type="match status" value="1"/>
</dbReference>
<dbReference type="PANTHER" id="PTHR43356">
    <property type="entry name" value="PHOSPHATE ACETYLTRANSFERASE"/>
    <property type="match status" value="1"/>
</dbReference>
<reference evidence="6" key="1">
    <citation type="submission" date="2017-08" db="EMBL/GenBank/DDBJ databases">
        <authorList>
            <person name="Varghese N."/>
            <person name="Submissions S."/>
        </authorList>
    </citation>
    <scope>NUCLEOTIDE SEQUENCE [LARGE SCALE GENOMIC DNA]</scope>
    <source>
        <strain evidence="6">DSM 23173</strain>
    </source>
</reference>
<proteinExistence type="inferred from homology"/>
<dbReference type="InterPro" id="IPR012147">
    <property type="entry name" value="P_Ac_Bu_trans"/>
</dbReference>
<protein>
    <submittedName>
        <fullName evidence="5">Phosphate butyryltransferase</fullName>
    </submittedName>
</protein>
<dbReference type="Proteomes" id="UP000219412">
    <property type="component" value="Unassembled WGS sequence"/>
</dbReference>
<evidence type="ECO:0000256" key="1">
    <source>
        <dbReference type="ARBA" id="ARBA00005656"/>
    </source>
</evidence>
<evidence type="ECO:0000313" key="6">
    <source>
        <dbReference type="Proteomes" id="UP000219412"/>
    </source>
</evidence>
<keyword evidence="6" id="KW-1185">Reference proteome</keyword>
<dbReference type="RefSeq" id="WP_097038856.1">
    <property type="nucleotide sequence ID" value="NZ_OBQF01000001.1"/>
</dbReference>
<dbReference type="PIRSF" id="PIRSF000428">
    <property type="entry name" value="P_Ac_trans"/>
    <property type="match status" value="1"/>
</dbReference>
<name>A0A285UBH7_9STAP</name>
<gene>
    <name evidence="5" type="ORF">SAMN05878391_0528</name>
</gene>
<evidence type="ECO:0000256" key="3">
    <source>
        <dbReference type="ARBA" id="ARBA00023315"/>
    </source>
</evidence>
<organism evidence="5 6">
    <name type="scientific">Salinicoccus kekensis</name>
    <dbReference type="NCBI Taxonomy" id="714307"/>
    <lineage>
        <taxon>Bacteria</taxon>
        <taxon>Bacillati</taxon>
        <taxon>Bacillota</taxon>
        <taxon>Bacilli</taxon>
        <taxon>Bacillales</taxon>
        <taxon>Staphylococcaceae</taxon>
        <taxon>Salinicoccus</taxon>
    </lineage>
</organism>
<sequence length="299" mass="32162">MEFDEIFNQPNHKMIALSISRAADETILEPVLKLVDTYNISVHLIDDETRLTGLLGTMDERYLDHPDIYIHGAQSDVEAADKAAALVADGTCDILMKGAVSTSVILKAVLNNAHGLVYNGFLSHVALFDLPNYHKGIILTDAAMNIAPGIKEKISIIDNAVDFAHSLDIQRPKVALLSAVEKINPKIASTVESKDVIQSIYNGNMREFIVDGPLQYDLAVSKEAAAAKNIDSEVAGDADILVAPQIEAGNILYKSLVYSAGARVAAMIVGAKVPIVLTSRADSAEDKYNSICLAMKSLS</sequence>
<keyword evidence="3" id="KW-0012">Acyltransferase</keyword>
<dbReference type="EMBL" id="OBQF01000001">
    <property type="protein sequence ID" value="SOC38748.1"/>
    <property type="molecule type" value="Genomic_DNA"/>
</dbReference>
<dbReference type="GO" id="GO:0016746">
    <property type="term" value="F:acyltransferase activity"/>
    <property type="evidence" value="ECO:0007669"/>
    <property type="project" value="UniProtKB-KW"/>
</dbReference>
<feature type="domain" description="Phosphate acetyl/butaryl transferase" evidence="4">
    <location>
        <begin position="79"/>
        <end position="294"/>
    </location>
</feature>
<dbReference type="UniPathway" id="UPA00340">
    <property type="reaction ID" value="UER00459"/>
</dbReference>
<dbReference type="SUPFAM" id="SSF53659">
    <property type="entry name" value="Isocitrate/Isopropylmalate dehydrogenase-like"/>
    <property type="match status" value="1"/>
</dbReference>